<feature type="compositionally biased region" description="Polar residues" evidence="1">
    <location>
        <begin position="116"/>
        <end position="127"/>
    </location>
</feature>
<dbReference type="AlphaFoldDB" id="J3LQ62"/>
<dbReference type="Gramene" id="OB03G31880.1">
    <property type="protein sequence ID" value="OB03G31880.1"/>
    <property type="gene ID" value="OB03G31880"/>
</dbReference>
<accession>J3LQ62</accession>
<protein>
    <submittedName>
        <fullName evidence="2">Uncharacterized protein</fullName>
    </submittedName>
</protein>
<dbReference type="HOGENOM" id="CLU_819837_0_0_1"/>
<proteinExistence type="predicted"/>
<name>J3LQ62_ORYBR</name>
<reference evidence="2" key="2">
    <citation type="submission" date="2013-04" db="UniProtKB">
        <authorList>
            <consortium name="EnsemblPlants"/>
        </authorList>
    </citation>
    <scope>IDENTIFICATION</scope>
</reference>
<evidence type="ECO:0000256" key="1">
    <source>
        <dbReference type="SAM" id="MobiDB-lite"/>
    </source>
</evidence>
<sequence length="339" mass="36737">MTAARQVGQHTLTPITSIPGQPPVYWAAFHGQAPPANTHTLTPISLLHPFQANHLCTGPPEALFGKARNDLCSGRNDLARFQIWSSPEALFVSAGPDWKQARFGLAPHVPGLDQFPTSDASAPIRTQGSGVRLAARRRRGGVRLRTRRWRGSAPTSMVTATSSHSTSALSAAFSPVHIVFFLSLPCSRVCIGARLRGGGALGAEGEGEGEEEEEEEEEHALALLTAAYHLPPLRERVLQAACSSTSLAHQTLEEQQGPEELLQTVAGHCNSGTEKSNYSEEVEEEERALTPWKAKAAALFRQQQQHKTTNSSFFCCCMLLAGNDHANTAYFCPFFTLSL</sequence>
<dbReference type="EnsemblPlants" id="OB03G31880.1">
    <property type="protein sequence ID" value="OB03G31880.1"/>
    <property type="gene ID" value="OB03G31880"/>
</dbReference>
<reference evidence="2" key="1">
    <citation type="journal article" date="2013" name="Nat. Commun.">
        <title>Whole-genome sequencing of Oryza brachyantha reveals mechanisms underlying Oryza genome evolution.</title>
        <authorList>
            <person name="Chen J."/>
            <person name="Huang Q."/>
            <person name="Gao D."/>
            <person name="Wang J."/>
            <person name="Lang Y."/>
            <person name="Liu T."/>
            <person name="Li B."/>
            <person name="Bai Z."/>
            <person name="Luis Goicoechea J."/>
            <person name="Liang C."/>
            <person name="Chen C."/>
            <person name="Zhang W."/>
            <person name="Sun S."/>
            <person name="Liao Y."/>
            <person name="Zhang X."/>
            <person name="Yang L."/>
            <person name="Song C."/>
            <person name="Wang M."/>
            <person name="Shi J."/>
            <person name="Liu G."/>
            <person name="Liu J."/>
            <person name="Zhou H."/>
            <person name="Zhou W."/>
            <person name="Yu Q."/>
            <person name="An N."/>
            <person name="Chen Y."/>
            <person name="Cai Q."/>
            <person name="Wang B."/>
            <person name="Liu B."/>
            <person name="Min J."/>
            <person name="Huang Y."/>
            <person name="Wu H."/>
            <person name="Li Z."/>
            <person name="Zhang Y."/>
            <person name="Yin Y."/>
            <person name="Song W."/>
            <person name="Jiang J."/>
            <person name="Jackson S.A."/>
            <person name="Wing R.A."/>
            <person name="Wang J."/>
            <person name="Chen M."/>
        </authorList>
    </citation>
    <scope>NUCLEOTIDE SEQUENCE [LARGE SCALE GENOMIC DNA]</scope>
    <source>
        <strain evidence="2">cv. IRGC 101232</strain>
    </source>
</reference>
<evidence type="ECO:0000313" key="3">
    <source>
        <dbReference type="Proteomes" id="UP000006038"/>
    </source>
</evidence>
<feature type="region of interest" description="Disordered" evidence="1">
    <location>
        <begin position="116"/>
        <end position="137"/>
    </location>
</feature>
<organism evidence="2">
    <name type="scientific">Oryza brachyantha</name>
    <name type="common">malo sina</name>
    <dbReference type="NCBI Taxonomy" id="4533"/>
    <lineage>
        <taxon>Eukaryota</taxon>
        <taxon>Viridiplantae</taxon>
        <taxon>Streptophyta</taxon>
        <taxon>Embryophyta</taxon>
        <taxon>Tracheophyta</taxon>
        <taxon>Spermatophyta</taxon>
        <taxon>Magnoliopsida</taxon>
        <taxon>Liliopsida</taxon>
        <taxon>Poales</taxon>
        <taxon>Poaceae</taxon>
        <taxon>BOP clade</taxon>
        <taxon>Oryzoideae</taxon>
        <taxon>Oryzeae</taxon>
        <taxon>Oryzinae</taxon>
        <taxon>Oryza</taxon>
    </lineage>
</organism>
<evidence type="ECO:0000313" key="2">
    <source>
        <dbReference type="EnsemblPlants" id="OB03G31880.1"/>
    </source>
</evidence>
<dbReference type="Proteomes" id="UP000006038">
    <property type="component" value="Chromosome 3"/>
</dbReference>
<keyword evidence="3" id="KW-1185">Reference proteome</keyword>